<dbReference type="GO" id="GO:0005634">
    <property type="term" value="C:nucleus"/>
    <property type="evidence" value="ECO:0007669"/>
    <property type="project" value="UniProtKB-SubCell"/>
</dbReference>
<protein>
    <recommendedName>
        <fullName evidence="10">C-terminal binding protein</fullName>
    </recommendedName>
</protein>
<name>A0A2D3VBV9_9PEZI</name>
<dbReference type="RefSeq" id="XP_023632306.1">
    <property type="nucleotide sequence ID" value="XM_023776538.1"/>
</dbReference>
<dbReference type="PROSITE" id="PS00671">
    <property type="entry name" value="D_2_HYDROXYACID_DH_3"/>
    <property type="match status" value="1"/>
</dbReference>
<dbReference type="InterPro" id="IPR006140">
    <property type="entry name" value="D-isomer_DH_NAD-bd"/>
</dbReference>
<organism evidence="8 9">
    <name type="scientific">Ramularia collo-cygni</name>
    <dbReference type="NCBI Taxonomy" id="112498"/>
    <lineage>
        <taxon>Eukaryota</taxon>
        <taxon>Fungi</taxon>
        <taxon>Dikarya</taxon>
        <taxon>Ascomycota</taxon>
        <taxon>Pezizomycotina</taxon>
        <taxon>Dothideomycetes</taxon>
        <taxon>Dothideomycetidae</taxon>
        <taxon>Mycosphaerellales</taxon>
        <taxon>Mycosphaerellaceae</taxon>
        <taxon>Ramularia</taxon>
    </lineage>
</organism>
<evidence type="ECO:0000256" key="4">
    <source>
        <dbReference type="ARBA" id="ARBA00023242"/>
    </source>
</evidence>
<dbReference type="GO" id="GO:0051287">
    <property type="term" value="F:NAD binding"/>
    <property type="evidence" value="ECO:0007669"/>
    <property type="project" value="InterPro"/>
</dbReference>
<dbReference type="InterPro" id="IPR051638">
    <property type="entry name" value="CTBP_dehydrogenase"/>
</dbReference>
<reference evidence="8 9" key="1">
    <citation type="submission" date="2016-03" db="EMBL/GenBank/DDBJ databases">
        <authorList>
            <person name="Ploux O."/>
        </authorList>
    </citation>
    <scope>NUCLEOTIDE SEQUENCE [LARGE SCALE GENOMIC DNA]</scope>
    <source>
        <strain evidence="8 9">URUG2</strain>
    </source>
</reference>
<comment type="similarity">
    <text evidence="2 5">Belongs to the D-isomer specific 2-hydroxyacid dehydrogenase family.</text>
</comment>
<dbReference type="InterPro" id="IPR029753">
    <property type="entry name" value="D-isomer_DH_CS"/>
</dbReference>
<dbReference type="CDD" id="cd05299">
    <property type="entry name" value="CtBP_dh"/>
    <property type="match status" value="1"/>
</dbReference>
<proteinExistence type="inferred from homology"/>
<dbReference type="InterPro" id="IPR043322">
    <property type="entry name" value="CtBP"/>
</dbReference>
<accession>A0A2D3VBV9</accession>
<dbReference type="GeneID" id="35606336"/>
<dbReference type="Pfam" id="PF00389">
    <property type="entry name" value="2-Hacid_dh"/>
    <property type="match status" value="1"/>
</dbReference>
<evidence type="ECO:0000256" key="3">
    <source>
        <dbReference type="ARBA" id="ARBA00023002"/>
    </source>
</evidence>
<dbReference type="GO" id="GO:0003713">
    <property type="term" value="F:transcription coactivator activity"/>
    <property type="evidence" value="ECO:0007669"/>
    <property type="project" value="TreeGrafter"/>
</dbReference>
<feature type="domain" description="D-isomer specific 2-hydroxyacid dehydrogenase catalytic" evidence="6">
    <location>
        <begin position="68"/>
        <end position="345"/>
    </location>
</feature>
<evidence type="ECO:0000313" key="8">
    <source>
        <dbReference type="EMBL" id="CZT25648.1"/>
    </source>
</evidence>
<dbReference type="AlphaFoldDB" id="A0A2D3VBV9"/>
<dbReference type="SUPFAM" id="SSF52283">
    <property type="entry name" value="Formate/glycerate dehydrogenase catalytic domain-like"/>
    <property type="match status" value="1"/>
</dbReference>
<dbReference type="PANTHER" id="PTHR46029:SF7">
    <property type="entry name" value="C-TERMINAL-BINDING PROTEIN"/>
    <property type="match status" value="1"/>
</dbReference>
<dbReference type="PROSITE" id="PS00670">
    <property type="entry name" value="D_2_HYDROXYACID_DH_2"/>
    <property type="match status" value="1"/>
</dbReference>
<dbReference type="GO" id="GO:0001221">
    <property type="term" value="F:transcription coregulator binding"/>
    <property type="evidence" value="ECO:0007669"/>
    <property type="project" value="TreeGrafter"/>
</dbReference>
<dbReference type="Pfam" id="PF02826">
    <property type="entry name" value="2-Hacid_dh_C"/>
    <property type="match status" value="1"/>
</dbReference>
<dbReference type="GO" id="GO:0140297">
    <property type="term" value="F:DNA-binding transcription factor binding"/>
    <property type="evidence" value="ECO:0007669"/>
    <property type="project" value="TreeGrafter"/>
</dbReference>
<dbReference type="GO" id="GO:0003714">
    <property type="term" value="F:transcription corepressor activity"/>
    <property type="evidence" value="ECO:0007669"/>
    <property type="project" value="InterPro"/>
</dbReference>
<evidence type="ECO:0000256" key="5">
    <source>
        <dbReference type="RuleBase" id="RU003719"/>
    </source>
</evidence>
<evidence type="ECO:0000313" key="9">
    <source>
        <dbReference type="Proteomes" id="UP000225277"/>
    </source>
</evidence>
<dbReference type="GO" id="GO:0016616">
    <property type="term" value="F:oxidoreductase activity, acting on the CH-OH group of donors, NAD or NADP as acceptor"/>
    <property type="evidence" value="ECO:0007669"/>
    <property type="project" value="InterPro"/>
</dbReference>
<gene>
    <name evidence="8" type="ORF">RCC_11317</name>
</gene>
<dbReference type="SUPFAM" id="SSF51735">
    <property type="entry name" value="NAD(P)-binding Rossmann-fold domains"/>
    <property type="match status" value="1"/>
</dbReference>
<feature type="domain" description="D-isomer specific 2-hydroxyacid dehydrogenase NAD-binding" evidence="7">
    <location>
        <begin position="130"/>
        <end position="302"/>
    </location>
</feature>
<evidence type="ECO:0008006" key="10">
    <source>
        <dbReference type="Google" id="ProtNLM"/>
    </source>
</evidence>
<sequence>MASAVDKPTYTIIQADGLYPDDTVEQAIFAPTPSQNYNIEYVQTHLWPDGASERRPWSNIPEDLRRRVNGIEVLKMSFTEQDLELFPNLRVICRMGVGYDRLDRVALAKKDVIVCNVPDYGTAEIADHAIGLMLSLRRGILLHQDRQRSTPPDPWMVIDTPLVARLQQSTFGVFGLGRIGTAAALRAKAFGFNVLFYDPYLPNGVDKSLGIERTKDVKELFRRSNVLSLHSPCTRETRSMIGYSLLSLLPRGSVLVNTSRGEVLDLDGVQQCLEEDILAGAGLDVLPEEPIPEDNVHPLIQAYRNKEPWLEGRMVLTCHTAFYSPESFVDIRVKSAQTMRDVLIDGLDSNVILPHME</sequence>
<dbReference type="InterPro" id="IPR006139">
    <property type="entry name" value="D-isomer_2_OHA_DH_cat_dom"/>
</dbReference>
<comment type="subcellular location">
    <subcellularLocation>
        <location evidence="1">Nucleus</location>
    </subcellularLocation>
</comment>
<evidence type="ECO:0000256" key="1">
    <source>
        <dbReference type="ARBA" id="ARBA00004123"/>
    </source>
</evidence>
<evidence type="ECO:0000259" key="7">
    <source>
        <dbReference type="Pfam" id="PF02826"/>
    </source>
</evidence>
<keyword evidence="3 5" id="KW-0560">Oxidoreductase</keyword>
<keyword evidence="4" id="KW-0539">Nucleus</keyword>
<dbReference type="PANTHER" id="PTHR46029">
    <property type="entry name" value="C-TERMINAL-BINDING PROTEIN"/>
    <property type="match status" value="1"/>
</dbReference>
<dbReference type="InterPro" id="IPR036291">
    <property type="entry name" value="NAD(P)-bd_dom_sf"/>
</dbReference>
<evidence type="ECO:0000256" key="2">
    <source>
        <dbReference type="ARBA" id="ARBA00005854"/>
    </source>
</evidence>
<dbReference type="OrthoDB" id="298012at2759"/>
<dbReference type="EMBL" id="FJUY01000029">
    <property type="protein sequence ID" value="CZT25648.1"/>
    <property type="molecule type" value="Genomic_DNA"/>
</dbReference>
<dbReference type="Proteomes" id="UP000225277">
    <property type="component" value="Unassembled WGS sequence"/>
</dbReference>
<dbReference type="STRING" id="112498.A0A2D3VBV9"/>
<keyword evidence="9" id="KW-1185">Reference proteome</keyword>
<dbReference type="Gene3D" id="3.40.50.720">
    <property type="entry name" value="NAD(P)-binding Rossmann-like Domain"/>
    <property type="match status" value="2"/>
</dbReference>
<evidence type="ECO:0000259" key="6">
    <source>
        <dbReference type="Pfam" id="PF00389"/>
    </source>
</evidence>
<dbReference type="GO" id="GO:0006357">
    <property type="term" value="P:regulation of transcription by RNA polymerase II"/>
    <property type="evidence" value="ECO:0007669"/>
    <property type="project" value="TreeGrafter"/>
</dbReference>